<keyword evidence="4" id="KW-1185">Reference proteome</keyword>
<evidence type="ECO:0000259" key="2">
    <source>
        <dbReference type="SMART" id="SM00331"/>
    </source>
</evidence>
<proteinExistence type="predicted"/>
<dbReference type="SUPFAM" id="SSF101215">
    <property type="entry name" value="KaiA/RbsU domain"/>
    <property type="match status" value="1"/>
</dbReference>
<reference evidence="3 4" key="1">
    <citation type="submission" date="2019-10" db="EMBL/GenBank/DDBJ databases">
        <title>Gracilibacillus sp. nov. isolated from rice seeds.</title>
        <authorList>
            <person name="He S."/>
        </authorList>
    </citation>
    <scope>NUCLEOTIDE SEQUENCE [LARGE SCALE GENOMIC DNA]</scope>
    <source>
        <strain evidence="3 4">TD8</strain>
    </source>
</reference>
<name>A0A7C8KR88_9BACI</name>
<evidence type="ECO:0000313" key="3">
    <source>
        <dbReference type="EMBL" id="KAB8137949.1"/>
    </source>
</evidence>
<dbReference type="EMBL" id="WEID01000031">
    <property type="protein sequence ID" value="KAB8137949.1"/>
    <property type="molecule type" value="Genomic_DNA"/>
</dbReference>
<dbReference type="InterPro" id="IPR014787">
    <property type="entry name" value="PSer_Pase_RsbU_N"/>
</dbReference>
<keyword evidence="1" id="KW-0378">Hydrolase</keyword>
<dbReference type="Proteomes" id="UP000480246">
    <property type="component" value="Unassembled WGS sequence"/>
</dbReference>
<organism evidence="3 4">
    <name type="scientific">Gracilibacillus oryzae</name>
    <dbReference type="NCBI Taxonomy" id="1672701"/>
    <lineage>
        <taxon>Bacteria</taxon>
        <taxon>Bacillati</taxon>
        <taxon>Bacillota</taxon>
        <taxon>Bacilli</taxon>
        <taxon>Bacillales</taxon>
        <taxon>Bacillaceae</taxon>
        <taxon>Gracilibacillus</taxon>
    </lineage>
</organism>
<evidence type="ECO:0000313" key="4">
    <source>
        <dbReference type="Proteomes" id="UP000480246"/>
    </source>
</evidence>
<dbReference type="FunFam" id="3.60.40.10:FF:000045">
    <property type="entry name" value="Stage II sporulation protein E"/>
    <property type="match status" value="1"/>
</dbReference>
<comment type="caution">
    <text evidence="3">The sequence shown here is derived from an EMBL/GenBank/DDBJ whole genome shotgun (WGS) entry which is preliminary data.</text>
</comment>
<dbReference type="PANTHER" id="PTHR43156:SF15">
    <property type="entry name" value="PHOSPHOSERINE PHOSPHATASE RSBU"/>
    <property type="match status" value="1"/>
</dbReference>
<dbReference type="SUPFAM" id="SSF81606">
    <property type="entry name" value="PP2C-like"/>
    <property type="match status" value="1"/>
</dbReference>
<dbReference type="Pfam" id="PF08673">
    <property type="entry name" value="RsbU_N"/>
    <property type="match status" value="1"/>
</dbReference>
<dbReference type="PANTHER" id="PTHR43156">
    <property type="entry name" value="STAGE II SPORULATION PROTEIN E-RELATED"/>
    <property type="match status" value="1"/>
</dbReference>
<dbReference type="InterPro" id="IPR001932">
    <property type="entry name" value="PPM-type_phosphatase-like_dom"/>
</dbReference>
<dbReference type="Gene3D" id="3.60.40.10">
    <property type="entry name" value="PPM-type phosphatase domain"/>
    <property type="match status" value="1"/>
</dbReference>
<sequence length="334" mass="38414">MEPFQFNLENYRKVLERYINTEDESSLYQAEQFSKLSMQNNILPEEIINIHIQALKDLYPELPKEIDASLNFLLETMISYGLAYQQFQTLRQKQGELESEISIAANMQQTLLSTYKPKIEGLDIGAVSVPANIMNGDYYHFVTDQNNNLGIAVADVIGKGIPAALAMSMIKYSLDSFPKTQRNPSIILENLNRVVERNVDTSMFITMFYGLFDAESSKLQYASAGHEPGFYYCAKSDEFFEITTKGMVLGVTSDSTYEQYEIEMDQEDIVILLTDGVTECRVGDQFIESDEVLKVIREYMHLPAQEAVERVYRHFEKLQDFQLRDDFTLIFLKK</sequence>
<dbReference type="RefSeq" id="WP_153402287.1">
    <property type="nucleotide sequence ID" value="NZ_ML762427.1"/>
</dbReference>
<protein>
    <submittedName>
        <fullName evidence="3">PP2C family protein-serine/threonine phosphatase</fullName>
    </submittedName>
</protein>
<dbReference type="SMART" id="SM00331">
    <property type="entry name" value="PP2C_SIG"/>
    <property type="match status" value="1"/>
</dbReference>
<dbReference type="InterPro" id="IPR017944">
    <property type="entry name" value="KaiA/RbsU_helical_domain_sf"/>
</dbReference>
<evidence type="ECO:0000256" key="1">
    <source>
        <dbReference type="ARBA" id="ARBA00022801"/>
    </source>
</evidence>
<accession>A0A7C8KR88</accession>
<gene>
    <name evidence="3" type="ORF">F9U64_06960</name>
</gene>
<feature type="domain" description="PPM-type phosphatase" evidence="2">
    <location>
        <begin position="119"/>
        <end position="334"/>
    </location>
</feature>
<dbReference type="Pfam" id="PF07228">
    <property type="entry name" value="SpoIIE"/>
    <property type="match status" value="1"/>
</dbReference>
<dbReference type="AlphaFoldDB" id="A0A7C8KR88"/>
<dbReference type="GO" id="GO:0016791">
    <property type="term" value="F:phosphatase activity"/>
    <property type="evidence" value="ECO:0007669"/>
    <property type="project" value="TreeGrafter"/>
</dbReference>
<dbReference type="OrthoDB" id="311592at2"/>
<dbReference type="InterPro" id="IPR036457">
    <property type="entry name" value="PPM-type-like_dom_sf"/>
</dbReference>
<dbReference type="InterPro" id="IPR052016">
    <property type="entry name" value="Bact_Sigma-Reg"/>
</dbReference>
<dbReference type="Gene3D" id="1.10.1240.30">
    <property type="entry name" value="KaiA/RbsU domain"/>
    <property type="match status" value="1"/>
</dbReference>